<gene>
    <name evidence="1" type="ORF">S01H4_30624</name>
</gene>
<proteinExistence type="predicted"/>
<organism evidence="1">
    <name type="scientific">marine sediment metagenome</name>
    <dbReference type="NCBI Taxonomy" id="412755"/>
    <lineage>
        <taxon>unclassified sequences</taxon>
        <taxon>metagenomes</taxon>
        <taxon>ecological metagenomes</taxon>
    </lineage>
</organism>
<evidence type="ECO:0000313" key="1">
    <source>
        <dbReference type="EMBL" id="GAG75237.1"/>
    </source>
</evidence>
<feature type="non-terminal residue" evidence="1">
    <location>
        <position position="146"/>
    </location>
</feature>
<protein>
    <submittedName>
        <fullName evidence="1">Uncharacterized protein</fullName>
    </submittedName>
</protein>
<reference evidence="1" key="1">
    <citation type="journal article" date="2014" name="Front. Microbiol.">
        <title>High frequency of phylogenetically diverse reductive dehalogenase-homologous genes in deep subseafloor sedimentary metagenomes.</title>
        <authorList>
            <person name="Kawai M."/>
            <person name="Futagami T."/>
            <person name="Toyoda A."/>
            <person name="Takaki Y."/>
            <person name="Nishi S."/>
            <person name="Hori S."/>
            <person name="Arai W."/>
            <person name="Tsubouchi T."/>
            <person name="Morono Y."/>
            <person name="Uchiyama I."/>
            <person name="Ito T."/>
            <person name="Fujiyama A."/>
            <person name="Inagaki F."/>
            <person name="Takami H."/>
        </authorList>
    </citation>
    <scope>NUCLEOTIDE SEQUENCE</scope>
    <source>
        <strain evidence="1">Expedition CK06-06</strain>
    </source>
</reference>
<accession>X1B1L8</accession>
<dbReference type="EMBL" id="BART01015823">
    <property type="protein sequence ID" value="GAG75237.1"/>
    <property type="molecule type" value="Genomic_DNA"/>
</dbReference>
<name>X1B1L8_9ZZZZ</name>
<comment type="caution">
    <text evidence="1">The sequence shown here is derived from an EMBL/GenBank/DDBJ whole genome shotgun (WGS) entry which is preliminary data.</text>
</comment>
<dbReference type="AlphaFoldDB" id="X1B1L8"/>
<sequence length="146" mass="15881">MGDPTWTGNYILYGTHRTWAKVMNEAVGASSIMKFTGKTNVVNLNFNLGTGTNGLIMTHGGFRVYRSQFVGEDLTSAKTALHIDGATAKHGKVVGCDFLGEGKTQMTGILVDNCARSLFEDLRIHDCKAAIQIINTNSDDNLFHLV</sequence>